<dbReference type="GO" id="GO:0008097">
    <property type="term" value="F:5S rRNA binding"/>
    <property type="evidence" value="ECO:0007669"/>
    <property type="project" value="InterPro"/>
</dbReference>
<dbReference type="EMBL" id="SDIL01000001">
    <property type="protein sequence ID" value="RXK42577.1"/>
    <property type="molecule type" value="Genomic_DNA"/>
</dbReference>
<dbReference type="PANTHER" id="PTHR23410:SF12">
    <property type="entry name" value="LARGE RIBOSOMAL SUBUNIT PROTEIN UL18"/>
    <property type="match status" value="1"/>
</dbReference>
<dbReference type="SUPFAM" id="SSF53137">
    <property type="entry name" value="Translational machinery components"/>
    <property type="match status" value="1"/>
</dbReference>
<evidence type="ECO:0000259" key="7">
    <source>
        <dbReference type="Pfam" id="PF14204"/>
    </source>
</evidence>
<dbReference type="STRING" id="5217.A0A4V1M544"/>
<keyword evidence="5" id="KW-0687">Ribonucleoprotein</keyword>
<dbReference type="Gene3D" id="3.30.420.100">
    <property type="match status" value="1"/>
</dbReference>
<evidence type="ECO:0000313" key="9">
    <source>
        <dbReference type="Proteomes" id="UP000289152"/>
    </source>
</evidence>
<dbReference type="GO" id="GO:0006412">
    <property type="term" value="P:translation"/>
    <property type="evidence" value="ECO:0007669"/>
    <property type="project" value="InterPro"/>
</dbReference>
<proteinExistence type="inferred from homology"/>
<dbReference type="CDD" id="cd00432">
    <property type="entry name" value="Ribosomal_L18_L5e"/>
    <property type="match status" value="1"/>
</dbReference>
<dbReference type="FunCoup" id="A0A4V1M544">
    <property type="interactions" value="449"/>
</dbReference>
<dbReference type="InterPro" id="IPR057268">
    <property type="entry name" value="Ribosomal_L18"/>
</dbReference>
<name>A0A4V1M544_TREME</name>
<dbReference type="PRINTS" id="PR00058">
    <property type="entry name" value="RIBOSOMALL5"/>
</dbReference>
<dbReference type="PANTHER" id="PTHR23410">
    <property type="entry name" value="RIBOSOMAL PROTEIN L5-RELATED"/>
    <property type="match status" value="1"/>
</dbReference>
<organism evidence="8 9">
    <name type="scientific">Tremella mesenterica</name>
    <name type="common">Jelly fungus</name>
    <dbReference type="NCBI Taxonomy" id="5217"/>
    <lineage>
        <taxon>Eukaryota</taxon>
        <taxon>Fungi</taxon>
        <taxon>Dikarya</taxon>
        <taxon>Basidiomycota</taxon>
        <taxon>Agaricomycotina</taxon>
        <taxon>Tremellomycetes</taxon>
        <taxon>Tremellales</taxon>
        <taxon>Tremellaceae</taxon>
        <taxon>Tremella</taxon>
    </lineage>
</organism>
<dbReference type="FunFam" id="3.30.420.100:FF:000002">
    <property type="entry name" value="60S ribosomal protein L5"/>
    <property type="match status" value="1"/>
</dbReference>
<dbReference type="OrthoDB" id="1618453at2759"/>
<dbReference type="InterPro" id="IPR005485">
    <property type="entry name" value="Rbsml_uL18_euk_arch"/>
</dbReference>
<evidence type="ECO:0000313" key="8">
    <source>
        <dbReference type="EMBL" id="RXK42577.1"/>
    </source>
</evidence>
<keyword evidence="4 8" id="KW-0689">Ribosomal protein</keyword>
<gene>
    <name evidence="8" type="ORF">M231_00131</name>
</gene>
<accession>A0A4V1M544</accession>
<dbReference type="AlphaFoldDB" id="A0A4V1M544"/>
<dbReference type="VEuPathDB" id="FungiDB:TREMEDRAFT_42051"/>
<reference evidence="8 9" key="1">
    <citation type="submission" date="2016-06" db="EMBL/GenBank/DDBJ databases">
        <title>Evolution of pathogenesis and genome organization in the Tremellales.</title>
        <authorList>
            <person name="Cuomo C."/>
            <person name="Litvintseva A."/>
            <person name="Heitman J."/>
            <person name="Chen Y."/>
            <person name="Sun S."/>
            <person name="Springer D."/>
            <person name="Dromer F."/>
            <person name="Young S."/>
            <person name="Zeng Q."/>
            <person name="Chapman S."/>
            <person name="Gujja S."/>
            <person name="Saif S."/>
            <person name="Birren B."/>
        </authorList>
    </citation>
    <scope>NUCLEOTIDE SEQUENCE [LARGE SCALE GENOMIC DNA]</scope>
    <source>
        <strain evidence="8 9">ATCC 28783</strain>
    </source>
</reference>
<dbReference type="GO" id="GO:0003735">
    <property type="term" value="F:structural constituent of ribosome"/>
    <property type="evidence" value="ECO:0007669"/>
    <property type="project" value="InterPro"/>
</dbReference>
<sequence length="313" mass="36005">MPFVKVQKSSAYFSRYQVKPRRRREGKTDYYARRRLVTQAKNRYESHKYRLVVRITNRQVICQVVYAKLQGDFVLCHASSKELPRYGIEHGLTNWTAAYATGLLCARRALTKLGLADKYEGVTEPTGELQLTEPLGDDEPRPFKCYLDVGLRRTSTGSRIFGAMKGASDGGIFIPHSDRRFPGFDPETKTLDAEVLQKYIVGGHVAEYMESLEEEDDERFKKQFATYLASDISSADIEEMYTSAYAAIREDPSFKPTEKDTAKWKAESRKLRSSKLNREQRRERVEEKIAAYKAGKADAEEEEDEEEEEEDEE</sequence>
<evidence type="ECO:0000256" key="3">
    <source>
        <dbReference type="ARBA" id="ARBA00022490"/>
    </source>
</evidence>
<keyword evidence="9" id="KW-1185">Reference proteome</keyword>
<dbReference type="GO" id="GO:0000027">
    <property type="term" value="P:ribosomal large subunit assembly"/>
    <property type="evidence" value="ECO:0007669"/>
    <property type="project" value="TreeGrafter"/>
</dbReference>
<feature type="region of interest" description="Disordered" evidence="6">
    <location>
        <begin position="255"/>
        <end position="313"/>
    </location>
</feature>
<keyword evidence="3" id="KW-0963">Cytoplasm</keyword>
<dbReference type="Pfam" id="PF17144">
    <property type="entry name" value="Ribosomal_L5e"/>
    <property type="match status" value="1"/>
</dbReference>
<dbReference type="Proteomes" id="UP000289152">
    <property type="component" value="Unassembled WGS sequence"/>
</dbReference>
<dbReference type="HAMAP" id="MF_01337_A">
    <property type="entry name" value="Ribosomal_uL18_A"/>
    <property type="match status" value="1"/>
</dbReference>
<protein>
    <submittedName>
        <fullName evidence="8">50S small subunit ribosomal protein L5e</fullName>
    </submittedName>
</protein>
<feature type="compositionally biased region" description="Basic and acidic residues" evidence="6">
    <location>
        <begin position="255"/>
        <end position="298"/>
    </location>
</feature>
<evidence type="ECO:0000256" key="1">
    <source>
        <dbReference type="ARBA" id="ARBA00004496"/>
    </source>
</evidence>
<comment type="subcellular location">
    <subcellularLocation>
        <location evidence="1">Cytoplasm</location>
    </subcellularLocation>
</comment>
<comment type="caution">
    <text evidence="8">The sequence shown here is derived from an EMBL/GenBank/DDBJ whole genome shotgun (WGS) entry which is preliminary data.</text>
</comment>
<evidence type="ECO:0000256" key="4">
    <source>
        <dbReference type="ARBA" id="ARBA00022980"/>
    </source>
</evidence>
<dbReference type="InParanoid" id="A0A4V1M544"/>
<feature type="domain" description="Large ribosomal subunit protein uL18 C-terminal eukaryotes" evidence="7">
    <location>
        <begin position="237"/>
        <end position="294"/>
    </location>
</feature>
<evidence type="ECO:0000256" key="5">
    <source>
        <dbReference type="ARBA" id="ARBA00023274"/>
    </source>
</evidence>
<dbReference type="GO" id="GO:0022625">
    <property type="term" value="C:cytosolic large ribosomal subunit"/>
    <property type="evidence" value="ECO:0007669"/>
    <property type="project" value="TreeGrafter"/>
</dbReference>
<dbReference type="InterPro" id="IPR025607">
    <property type="entry name" value="Ribosomal_uL18_C_euk"/>
</dbReference>
<evidence type="ECO:0000256" key="6">
    <source>
        <dbReference type="SAM" id="MobiDB-lite"/>
    </source>
</evidence>
<dbReference type="Pfam" id="PF14204">
    <property type="entry name" value="Ribosomal_L18_c"/>
    <property type="match status" value="1"/>
</dbReference>
<feature type="compositionally biased region" description="Acidic residues" evidence="6">
    <location>
        <begin position="299"/>
        <end position="313"/>
    </location>
</feature>
<evidence type="ECO:0000256" key="2">
    <source>
        <dbReference type="ARBA" id="ARBA00007116"/>
    </source>
</evidence>
<comment type="similarity">
    <text evidence="2">Belongs to the universal ribosomal protein uL18 family.</text>
</comment>